<accession>A0A9N9G4U3</accession>
<evidence type="ECO:0000313" key="4">
    <source>
        <dbReference type="Proteomes" id="UP000789759"/>
    </source>
</evidence>
<feature type="coiled-coil region" evidence="1">
    <location>
        <begin position="140"/>
        <end position="176"/>
    </location>
</feature>
<name>A0A9N9G4U3_9GLOM</name>
<organism evidence="3 4">
    <name type="scientific">Cetraspora pellucida</name>
    <dbReference type="NCBI Taxonomy" id="1433469"/>
    <lineage>
        <taxon>Eukaryota</taxon>
        <taxon>Fungi</taxon>
        <taxon>Fungi incertae sedis</taxon>
        <taxon>Mucoromycota</taxon>
        <taxon>Glomeromycotina</taxon>
        <taxon>Glomeromycetes</taxon>
        <taxon>Diversisporales</taxon>
        <taxon>Gigasporaceae</taxon>
        <taxon>Cetraspora</taxon>
    </lineage>
</organism>
<keyword evidence="1" id="KW-0175">Coiled coil</keyword>
<comment type="caution">
    <text evidence="3">The sequence shown here is derived from an EMBL/GenBank/DDBJ whole genome shotgun (WGS) entry which is preliminary data.</text>
</comment>
<keyword evidence="4" id="KW-1185">Reference proteome</keyword>
<sequence>MERQKQAAERRNKKKKKKKVEEIRQVEEYERVDKNKKKTEPIAVTSIQAKDFSLISKYFGRILTTQELDRLKKMHNLCVELEANDALSKMKNSIEVQYGPISMSTLKFEKRLEVGWSNRMTEICALKQKHHVNAIKKEIVAKFQNALTKEKARLRKEKKEKRRAQAQQSMHQMMKKEIMTKQIIDKSRQKMWKVLEELKEESRPKISWKNIEEIAILRFKNKTEKVTSERMCKKNNKRLFDQEAEEAWKKRKKKIVNADW</sequence>
<dbReference type="EMBL" id="CAJVQA010003663">
    <property type="protein sequence ID" value="CAG8580394.1"/>
    <property type="molecule type" value="Genomic_DNA"/>
</dbReference>
<protein>
    <submittedName>
        <fullName evidence="3">5118_t:CDS:1</fullName>
    </submittedName>
</protein>
<evidence type="ECO:0000313" key="3">
    <source>
        <dbReference type="EMBL" id="CAG8580394.1"/>
    </source>
</evidence>
<feature type="compositionally biased region" description="Basic and acidic residues" evidence="2">
    <location>
        <begin position="1"/>
        <end position="10"/>
    </location>
</feature>
<proteinExistence type="predicted"/>
<feature type="region of interest" description="Disordered" evidence="2">
    <location>
        <begin position="1"/>
        <end position="20"/>
    </location>
</feature>
<reference evidence="3" key="1">
    <citation type="submission" date="2021-06" db="EMBL/GenBank/DDBJ databases">
        <authorList>
            <person name="Kallberg Y."/>
            <person name="Tangrot J."/>
            <person name="Rosling A."/>
        </authorList>
    </citation>
    <scope>NUCLEOTIDE SEQUENCE</scope>
    <source>
        <strain evidence="3">FL966</strain>
    </source>
</reference>
<evidence type="ECO:0000256" key="1">
    <source>
        <dbReference type="SAM" id="Coils"/>
    </source>
</evidence>
<dbReference type="AlphaFoldDB" id="A0A9N9G4U3"/>
<dbReference type="Proteomes" id="UP000789759">
    <property type="component" value="Unassembled WGS sequence"/>
</dbReference>
<evidence type="ECO:0000256" key="2">
    <source>
        <dbReference type="SAM" id="MobiDB-lite"/>
    </source>
</evidence>
<gene>
    <name evidence="3" type="ORF">CPELLU_LOCUS6062</name>
</gene>